<dbReference type="PANTHER" id="PTHR34220:SF7">
    <property type="entry name" value="SENSOR HISTIDINE KINASE YPDA"/>
    <property type="match status" value="1"/>
</dbReference>
<dbReference type="InterPro" id="IPR003594">
    <property type="entry name" value="HATPase_dom"/>
</dbReference>
<dbReference type="SUPFAM" id="SSF158472">
    <property type="entry name" value="HAMP domain-like"/>
    <property type="match status" value="1"/>
</dbReference>
<dbReference type="GeneID" id="85013971"/>
<comment type="catalytic activity">
    <reaction evidence="1">
        <text>ATP + protein L-histidine = ADP + protein N-phospho-L-histidine.</text>
        <dbReference type="EC" id="2.7.13.3"/>
    </reaction>
</comment>
<dbReference type="Gene3D" id="6.10.340.10">
    <property type="match status" value="1"/>
</dbReference>
<dbReference type="InterPro" id="IPR036890">
    <property type="entry name" value="HATPase_C_sf"/>
</dbReference>
<dbReference type="PANTHER" id="PTHR34220">
    <property type="entry name" value="SENSOR HISTIDINE KINASE YPDA"/>
    <property type="match status" value="1"/>
</dbReference>
<feature type="domain" description="HAMP" evidence="10">
    <location>
        <begin position="293"/>
        <end position="345"/>
    </location>
</feature>
<evidence type="ECO:0000256" key="1">
    <source>
        <dbReference type="ARBA" id="ARBA00000085"/>
    </source>
</evidence>
<dbReference type="InterPro" id="IPR010559">
    <property type="entry name" value="Sig_transdc_His_kin_internal"/>
</dbReference>
<dbReference type="EC" id="2.7.13.3" evidence="3"/>
<evidence type="ECO:0000256" key="8">
    <source>
        <dbReference type="SAM" id="Phobius"/>
    </source>
</evidence>
<keyword evidence="8" id="KW-1133">Transmembrane helix</keyword>
<evidence type="ECO:0000313" key="12">
    <source>
        <dbReference type="Proteomes" id="UP000522163"/>
    </source>
</evidence>
<name>A0A7W9W1G9_9FIRM</name>
<dbReference type="EMBL" id="JACHHH010000002">
    <property type="protein sequence ID" value="MBB6040443.1"/>
    <property type="molecule type" value="Genomic_DNA"/>
</dbReference>
<dbReference type="Pfam" id="PF02518">
    <property type="entry name" value="HATPase_c"/>
    <property type="match status" value="1"/>
</dbReference>
<evidence type="ECO:0000256" key="3">
    <source>
        <dbReference type="ARBA" id="ARBA00012438"/>
    </source>
</evidence>
<evidence type="ECO:0000259" key="10">
    <source>
        <dbReference type="PROSITE" id="PS50885"/>
    </source>
</evidence>
<dbReference type="PROSITE" id="PS50109">
    <property type="entry name" value="HIS_KIN"/>
    <property type="match status" value="1"/>
</dbReference>
<dbReference type="CDD" id="cd06225">
    <property type="entry name" value="HAMP"/>
    <property type="match status" value="1"/>
</dbReference>
<dbReference type="Gene3D" id="3.30.565.10">
    <property type="entry name" value="Histidine kinase-like ATPase, C-terminal domain"/>
    <property type="match status" value="1"/>
</dbReference>
<keyword evidence="8" id="KW-0472">Membrane</keyword>
<dbReference type="SMART" id="SM00304">
    <property type="entry name" value="HAMP"/>
    <property type="match status" value="1"/>
</dbReference>
<dbReference type="PROSITE" id="PS50885">
    <property type="entry name" value="HAMP"/>
    <property type="match status" value="1"/>
</dbReference>
<comment type="caution">
    <text evidence="11">The sequence shown here is derived from an EMBL/GenBank/DDBJ whole genome shotgun (WGS) entry which is preliminary data.</text>
</comment>
<dbReference type="Pfam" id="PF06580">
    <property type="entry name" value="His_kinase"/>
    <property type="match status" value="1"/>
</dbReference>
<feature type="domain" description="Histidine kinase" evidence="9">
    <location>
        <begin position="455"/>
        <end position="552"/>
    </location>
</feature>
<dbReference type="InterPro" id="IPR050640">
    <property type="entry name" value="Bact_2-comp_sensor_kinase"/>
</dbReference>
<sequence length="563" mass="64480">MSLWKKMSFTIIAVIVLITGLCGVISYRTVQSVIIQNKKEEMGNMLNLIDMNITQHIETLDRLIDVISDLVFAPNKMINETGVKIFGETELFILEQEINVFPSVKNLYALNQQDEIFYQYKMSQISLEELFVQLGEDKVKQNKNIWISLEDGSIFLLRTIWVEGEKKGSIVLEFNPEIFMQLLINNLSTFHHQITLITDKNGKVICSNTSVPAEYLNIVKERYDTGEHTFQFNWSNVSYFACGQYNGVTGWRLFSIVATKDIFPQLQLLKNRVITITALSVLMGFLISFLLAWTITKPLKELSKAMEKAQNGNFDIQVHTNQKDEIGSLIQSYNFMLGEIKRLIHVVTEEKMAQKTAELNALQAQINPHFLYNTLDTINWMLLARGEDDISDLIVRLGELLKYSISGANTLVPLQEEVRYIRNYLEIQKCRMEERLEYAISIEESCNAYPCPKLLLQPLVENAIKHGLEPLVRGGKVCIVAVIDQGELKISVIDDGQGMEAEKIQDILLDKRVGLNNVEKRIKLIYGQSYGLRIHSQKNNGTTVEIHLPLIVEEIFHEDYDCR</sequence>
<evidence type="ECO:0000259" key="9">
    <source>
        <dbReference type="PROSITE" id="PS50109"/>
    </source>
</evidence>
<dbReference type="Pfam" id="PF00672">
    <property type="entry name" value="HAMP"/>
    <property type="match status" value="1"/>
</dbReference>
<keyword evidence="4" id="KW-0597">Phosphoprotein</keyword>
<organism evidence="11 12">
    <name type="scientific">Oribacterium sinus</name>
    <dbReference type="NCBI Taxonomy" id="237576"/>
    <lineage>
        <taxon>Bacteria</taxon>
        <taxon>Bacillati</taxon>
        <taxon>Bacillota</taxon>
        <taxon>Clostridia</taxon>
        <taxon>Lachnospirales</taxon>
        <taxon>Lachnospiraceae</taxon>
        <taxon>Oribacterium</taxon>
    </lineage>
</organism>
<evidence type="ECO:0000256" key="4">
    <source>
        <dbReference type="ARBA" id="ARBA00022553"/>
    </source>
</evidence>
<keyword evidence="6 11" id="KW-0418">Kinase</keyword>
<comment type="subcellular location">
    <subcellularLocation>
        <location evidence="2">Membrane</location>
    </subcellularLocation>
</comment>
<gene>
    <name evidence="11" type="ORF">HNQ46_000406</name>
</gene>
<keyword evidence="8" id="KW-0812">Transmembrane</keyword>
<dbReference type="RefSeq" id="WP_183682328.1">
    <property type="nucleotide sequence ID" value="NZ_CAUQUA010000002.1"/>
</dbReference>
<evidence type="ECO:0000256" key="5">
    <source>
        <dbReference type="ARBA" id="ARBA00022679"/>
    </source>
</evidence>
<proteinExistence type="predicted"/>
<evidence type="ECO:0000313" key="11">
    <source>
        <dbReference type="EMBL" id="MBB6040443.1"/>
    </source>
</evidence>
<dbReference type="GO" id="GO:0016020">
    <property type="term" value="C:membrane"/>
    <property type="evidence" value="ECO:0007669"/>
    <property type="project" value="UniProtKB-SubCell"/>
</dbReference>
<dbReference type="Proteomes" id="UP000522163">
    <property type="component" value="Unassembled WGS sequence"/>
</dbReference>
<dbReference type="SUPFAM" id="SSF55874">
    <property type="entry name" value="ATPase domain of HSP90 chaperone/DNA topoisomerase II/histidine kinase"/>
    <property type="match status" value="1"/>
</dbReference>
<protein>
    <recommendedName>
        <fullName evidence="3">histidine kinase</fullName>
        <ecNumber evidence="3">2.7.13.3</ecNumber>
    </recommendedName>
</protein>
<evidence type="ECO:0000256" key="7">
    <source>
        <dbReference type="ARBA" id="ARBA00023012"/>
    </source>
</evidence>
<dbReference type="SMART" id="SM00387">
    <property type="entry name" value="HATPase_c"/>
    <property type="match status" value="1"/>
</dbReference>
<keyword evidence="7" id="KW-0902">Two-component regulatory system</keyword>
<evidence type="ECO:0000256" key="2">
    <source>
        <dbReference type="ARBA" id="ARBA00004370"/>
    </source>
</evidence>
<reference evidence="11 12" key="1">
    <citation type="submission" date="2020-08" db="EMBL/GenBank/DDBJ databases">
        <title>Genomic Encyclopedia of Type Strains, Phase IV (KMG-IV): sequencing the most valuable type-strain genomes for metagenomic binning, comparative biology and taxonomic classification.</title>
        <authorList>
            <person name="Goeker M."/>
        </authorList>
    </citation>
    <scope>NUCLEOTIDE SEQUENCE [LARGE SCALE GENOMIC DNA]</scope>
    <source>
        <strain evidence="11 12">DSM 17245</strain>
    </source>
</reference>
<accession>A0A7W9W1G9</accession>
<feature type="transmembrane region" description="Helical" evidence="8">
    <location>
        <begin position="273"/>
        <end position="296"/>
    </location>
</feature>
<dbReference type="AlphaFoldDB" id="A0A7W9W1G9"/>
<dbReference type="InterPro" id="IPR005467">
    <property type="entry name" value="His_kinase_dom"/>
</dbReference>
<dbReference type="GO" id="GO:0000155">
    <property type="term" value="F:phosphorelay sensor kinase activity"/>
    <property type="evidence" value="ECO:0007669"/>
    <property type="project" value="InterPro"/>
</dbReference>
<evidence type="ECO:0000256" key="6">
    <source>
        <dbReference type="ARBA" id="ARBA00022777"/>
    </source>
</evidence>
<dbReference type="InterPro" id="IPR003660">
    <property type="entry name" value="HAMP_dom"/>
</dbReference>
<keyword evidence="5 11" id="KW-0808">Transferase</keyword>